<evidence type="ECO:0000313" key="2">
    <source>
        <dbReference type="EMBL" id="KPJ06684.1"/>
    </source>
</evidence>
<dbReference type="AlphaFoldDB" id="A0A194QMW6"/>
<organism evidence="2 3">
    <name type="scientific">Papilio machaon</name>
    <name type="common">Old World swallowtail butterfly</name>
    <dbReference type="NCBI Taxonomy" id="76193"/>
    <lineage>
        <taxon>Eukaryota</taxon>
        <taxon>Metazoa</taxon>
        <taxon>Ecdysozoa</taxon>
        <taxon>Arthropoda</taxon>
        <taxon>Hexapoda</taxon>
        <taxon>Insecta</taxon>
        <taxon>Pterygota</taxon>
        <taxon>Neoptera</taxon>
        <taxon>Endopterygota</taxon>
        <taxon>Lepidoptera</taxon>
        <taxon>Glossata</taxon>
        <taxon>Ditrysia</taxon>
        <taxon>Papilionoidea</taxon>
        <taxon>Papilionidae</taxon>
        <taxon>Papilioninae</taxon>
        <taxon>Papilio</taxon>
    </lineage>
</organism>
<dbReference type="EMBL" id="KQ461195">
    <property type="protein sequence ID" value="KPJ06684.1"/>
    <property type="molecule type" value="Genomic_DNA"/>
</dbReference>
<accession>A0A194QMW6</accession>
<evidence type="ECO:0000313" key="3">
    <source>
        <dbReference type="Proteomes" id="UP000053240"/>
    </source>
</evidence>
<sequence length="106" mass="11378">MNALPPVNGGECECEASVRCAQDRVTAETRAAENSGRRPGPRGHVERPNRLDTMSNATMDSGLKARIFIAKDTIANASGGVNSFRNTDTLPPFLGSYPLVEMKEKG</sequence>
<reference evidence="2 3" key="1">
    <citation type="journal article" date="2015" name="Nat. Commun.">
        <title>Outbred genome sequencing and CRISPR/Cas9 gene editing in butterflies.</title>
        <authorList>
            <person name="Li X."/>
            <person name="Fan D."/>
            <person name="Zhang W."/>
            <person name="Liu G."/>
            <person name="Zhang L."/>
            <person name="Zhao L."/>
            <person name="Fang X."/>
            <person name="Chen L."/>
            <person name="Dong Y."/>
            <person name="Chen Y."/>
            <person name="Ding Y."/>
            <person name="Zhao R."/>
            <person name="Feng M."/>
            <person name="Zhu Y."/>
            <person name="Feng Y."/>
            <person name="Jiang X."/>
            <person name="Zhu D."/>
            <person name="Xiang H."/>
            <person name="Feng X."/>
            <person name="Li S."/>
            <person name="Wang J."/>
            <person name="Zhang G."/>
            <person name="Kronforst M.R."/>
            <person name="Wang W."/>
        </authorList>
    </citation>
    <scope>NUCLEOTIDE SEQUENCE [LARGE SCALE GENOMIC DNA]</scope>
    <source>
        <strain evidence="2">Ya'a_city_454_Pm</strain>
        <tissue evidence="2">Whole body</tissue>
    </source>
</reference>
<feature type="region of interest" description="Disordered" evidence="1">
    <location>
        <begin position="27"/>
        <end position="56"/>
    </location>
</feature>
<proteinExistence type="predicted"/>
<keyword evidence="3" id="KW-1185">Reference proteome</keyword>
<evidence type="ECO:0000256" key="1">
    <source>
        <dbReference type="SAM" id="MobiDB-lite"/>
    </source>
</evidence>
<name>A0A194QMW6_PAPMA</name>
<dbReference type="Proteomes" id="UP000053240">
    <property type="component" value="Unassembled WGS sequence"/>
</dbReference>
<dbReference type="InParanoid" id="A0A194QMW6"/>
<gene>
    <name evidence="2" type="ORF">RR48_11731</name>
</gene>
<protein>
    <submittedName>
        <fullName evidence="2">Uncharacterized protein</fullName>
    </submittedName>
</protein>